<dbReference type="InterPro" id="IPR022953">
    <property type="entry name" value="ATP_PFK"/>
</dbReference>
<dbReference type="HAMAP" id="MF_01978">
    <property type="entry name" value="Phosphofructokinase_II_B2"/>
    <property type="match status" value="1"/>
</dbReference>
<dbReference type="PIRSF" id="PIRSF036483">
    <property type="entry name" value="PFK_XF0274"/>
    <property type="match status" value="1"/>
</dbReference>
<organism evidence="8 9">
    <name type="scientific">Thermanaeromonas toyohensis ToBE</name>
    <dbReference type="NCBI Taxonomy" id="698762"/>
    <lineage>
        <taxon>Bacteria</taxon>
        <taxon>Bacillati</taxon>
        <taxon>Bacillota</taxon>
        <taxon>Clostridia</taxon>
        <taxon>Neomoorellales</taxon>
        <taxon>Neomoorellaceae</taxon>
        <taxon>Thermanaeromonas</taxon>
    </lineage>
</organism>
<evidence type="ECO:0000256" key="5">
    <source>
        <dbReference type="ARBA" id="ARBA00022842"/>
    </source>
</evidence>
<feature type="domain" description="Phosphofructokinase" evidence="7">
    <location>
        <begin position="7"/>
        <end position="320"/>
    </location>
</feature>
<feature type="binding site" evidence="6">
    <location>
        <position position="13"/>
    </location>
    <ligand>
        <name>diphosphate</name>
        <dbReference type="ChEBI" id="CHEBI:33019"/>
    </ligand>
</feature>
<sequence>MGEGALFVAQSGGPTSVINSTLAGIIAAAQKKREIEGIYGLLHGLEGALRGEIIYLDNLRQEELERLAVTPGAILGGSRYHLREEDLDKIASFLIHHKCRYLLLIGGNGTMETCLRLQRVMQQKKAEVEIVGVPKTVDNDLVETDHAPGYLSAARYVALAVRDQLMDLESMSRFEQVRIIETMGRSVGWLAAASFLAVDPINVCYPIFIPEVPLDEDEFLSFIDKIYRQQGFALAVIGEGVIDKQGQPLGIQPFNDMDKEKGCHVVRTGAAENLARLVTERLGLRARAQVLGMNQRSFSTCVSSVDREEAYEVGRAAVELALQGGGGNMITLQREGCLSKTGFVSLERVAGAERKLPLEFYDSANKKVTPKFVEWIMPLVGELGPSYLYRGEIMRFFSWRRENQEIAWCGGINLWPELG</sequence>
<dbReference type="GO" id="GO:0006002">
    <property type="term" value="P:fructose 6-phosphate metabolic process"/>
    <property type="evidence" value="ECO:0007669"/>
    <property type="project" value="InterPro"/>
</dbReference>
<dbReference type="STRING" id="698762.SAMN00808754_1803"/>
<feature type="active site" description="Proton acceptor" evidence="6">
    <location>
        <position position="138"/>
    </location>
</feature>
<dbReference type="GO" id="GO:0003872">
    <property type="term" value="F:6-phosphofructokinase activity"/>
    <property type="evidence" value="ECO:0007669"/>
    <property type="project" value="UniProtKB-UniRule"/>
</dbReference>
<dbReference type="Pfam" id="PF00365">
    <property type="entry name" value="PFK"/>
    <property type="match status" value="1"/>
</dbReference>
<gene>
    <name evidence="6" type="primary">pfp</name>
    <name evidence="8" type="ORF">SAMN00808754_1803</name>
</gene>
<keyword evidence="5 6" id="KW-0460">Magnesium</keyword>
<feature type="binding site" evidence="6">
    <location>
        <position position="108"/>
    </location>
    <ligand>
        <name>Mg(2+)</name>
        <dbReference type="ChEBI" id="CHEBI:18420"/>
        <note>catalytic</note>
    </ligand>
</feature>
<evidence type="ECO:0000259" key="7">
    <source>
        <dbReference type="Pfam" id="PF00365"/>
    </source>
</evidence>
<dbReference type="EMBL" id="LT838272">
    <property type="protein sequence ID" value="SMB97283.1"/>
    <property type="molecule type" value="Genomic_DNA"/>
</dbReference>
<evidence type="ECO:0000256" key="4">
    <source>
        <dbReference type="ARBA" id="ARBA00022777"/>
    </source>
</evidence>
<accession>A0A1W1VVJ6</accession>
<comment type="cofactor">
    <cofactor evidence="1 6">
        <name>Mg(2+)</name>
        <dbReference type="ChEBI" id="CHEBI:18420"/>
    </cofactor>
</comment>
<dbReference type="Proteomes" id="UP000192569">
    <property type="component" value="Chromosome I"/>
</dbReference>
<reference evidence="8 9" key="1">
    <citation type="submission" date="2017-04" db="EMBL/GenBank/DDBJ databases">
        <authorList>
            <person name="Afonso C.L."/>
            <person name="Miller P.J."/>
            <person name="Scott M.A."/>
            <person name="Spackman E."/>
            <person name="Goraichik I."/>
            <person name="Dimitrov K.M."/>
            <person name="Suarez D.L."/>
            <person name="Swayne D.E."/>
        </authorList>
    </citation>
    <scope>NUCLEOTIDE SEQUENCE [LARGE SCALE GENOMIC DNA]</scope>
    <source>
        <strain evidence="8 9">ToBE</strain>
    </source>
</reference>
<feature type="binding site" evidence="6">
    <location>
        <begin position="136"/>
        <end position="138"/>
    </location>
    <ligand>
        <name>substrate</name>
    </ligand>
</feature>
<dbReference type="EC" id="2.7.1.90" evidence="6"/>
<dbReference type="InterPro" id="IPR035966">
    <property type="entry name" value="PKF_sf"/>
</dbReference>
<feature type="binding site" evidence="6">
    <location>
        <begin position="183"/>
        <end position="185"/>
    </location>
    <ligand>
        <name>substrate</name>
    </ligand>
</feature>
<dbReference type="GO" id="GO:0046872">
    <property type="term" value="F:metal ion binding"/>
    <property type="evidence" value="ECO:0007669"/>
    <property type="project" value="UniProtKB-KW"/>
</dbReference>
<dbReference type="PANTHER" id="PTHR45770">
    <property type="entry name" value="ATP-DEPENDENT 6-PHOSPHOFRUCTOKINASE 1"/>
    <property type="match status" value="1"/>
</dbReference>
<evidence type="ECO:0000256" key="6">
    <source>
        <dbReference type="HAMAP-Rule" id="MF_01978"/>
    </source>
</evidence>
<dbReference type="UniPathway" id="UPA00109">
    <property type="reaction ID" value="UER00182"/>
</dbReference>
<dbReference type="GO" id="GO:0047334">
    <property type="term" value="F:diphosphate-fructose-6-phosphate 1-phosphotransferase activity"/>
    <property type="evidence" value="ECO:0007669"/>
    <property type="project" value="UniProtKB-EC"/>
</dbReference>
<evidence type="ECO:0000313" key="9">
    <source>
        <dbReference type="Proteomes" id="UP000192569"/>
    </source>
</evidence>
<dbReference type="OrthoDB" id="9802503at2"/>
<dbReference type="Gene3D" id="3.40.50.450">
    <property type="match status" value="1"/>
</dbReference>
<dbReference type="SUPFAM" id="SSF53784">
    <property type="entry name" value="Phosphofructokinase"/>
    <property type="match status" value="1"/>
</dbReference>
<comment type="function">
    <text evidence="6">Catalyzes the phosphorylation of D-fructose 6-phosphate, the first committing step of glycolysis. Uses inorganic phosphate (PPi) as phosphoryl donor instead of ATP like common ATP-dependent phosphofructokinases (ATP-PFKs), which renders the reaction reversible, and can thus function both in glycolysis and gluconeogenesis. Consistently, PPi-PFK can replace the enzymes of both the forward (ATP-PFK) and reverse (fructose-bisphosphatase (FBPase)) reactions.</text>
</comment>
<dbReference type="PRINTS" id="PR00476">
    <property type="entry name" value="PHFRCTKINASE"/>
</dbReference>
<keyword evidence="4 6" id="KW-0418">Kinase</keyword>
<comment type="subunit">
    <text evidence="6">Homodimer.</text>
</comment>
<evidence type="ECO:0000313" key="8">
    <source>
        <dbReference type="EMBL" id="SMB97283.1"/>
    </source>
</evidence>
<comment type="pathway">
    <text evidence="6">Carbohydrate degradation; glycolysis; D-glyceraldehyde 3-phosphate and glycerone phosphate from D-glucose: step 3/4.</text>
</comment>
<proteinExistence type="inferred from homology"/>
<dbReference type="NCBIfam" id="NF010675">
    <property type="entry name" value="PRK14072.1"/>
    <property type="match status" value="1"/>
</dbReference>
<dbReference type="GO" id="GO:0005737">
    <property type="term" value="C:cytoplasm"/>
    <property type="evidence" value="ECO:0007669"/>
    <property type="project" value="UniProtKB-SubCell"/>
</dbReference>
<comment type="activity regulation">
    <text evidence="6">Non-allosteric.</text>
</comment>
<keyword evidence="6" id="KW-0324">Glycolysis</keyword>
<dbReference type="InterPro" id="IPR011404">
    <property type="entry name" value="PPi-PFK"/>
</dbReference>
<evidence type="ECO:0000256" key="1">
    <source>
        <dbReference type="ARBA" id="ARBA00001946"/>
    </source>
</evidence>
<keyword evidence="6" id="KW-0963">Cytoplasm</keyword>
<evidence type="ECO:0000256" key="2">
    <source>
        <dbReference type="ARBA" id="ARBA00022679"/>
    </source>
</evidence>
<dbReference type="RefSeq" id="WP_084665400.1">
    <property type="nucleotide sequence ID" value="NZ_LT838272.1"/>
</dbReference>
<comment type="catalytic activity">
    <reaction evidence="6">
        <text>beta-D-fructose 6-phosphate + diphosphate = beta-D-fructose 1,6-bisphosphate + phosphate + H(+)</text>
        <dbReference type="Rhea" id="RHEA:13613"/>
        <dbReference type="ChEBI" id="CHEBI:15378"/>
        <dbReference type="ChEBI" id="CHEBI:32966"/>
        <dbReference type="ChEBI" id="CHEBI:33019"/>
        <dbReference type="ChEBI" id="CHEBI:43474"/>
        <dbReference type="ChEBI" id="CHEBI:57634"/>
        <dbReference type="EC" id="2.7.1.90"/>
    </reaction>
</comment>
<keyword evidence="2 6" id="KW-0808">Transferase</keyword>
<keyword evidence="9" id="KW-1185">Reference proteome</keyword>
<feature type="binding site" evidence="6">
    <location>
        <position position="239"/>
    </location>
    <ligand>
        <name>substrate</name>
    </ligand>
</feature>
<name>A0A1W1VVJ6_9FIRM</name>
<evidence type="ECO:0000256" key="3">
    <source>
        <dbReference type="ARBA" id="ARBA00022723"/>
    </source>
</evidence>
<comment type="similarity">
    <text evidence="6">Belongs to the phosphofructokinase type A (PFKA) family. PPi-dependent PFK group II subfamily. Clade 'B2' sub-subfamily.</text>
</comment>
<dbReference type="InterPro" id="IPR050929">
    <property type="entry name" value="PFKA"/>
</dbReference>
<keyword evidence="3 6" id="KW-0479">Metal-binding</keyword>
<dbReference type="AlphaFoldDB" id="A0A1W1VVJ6"/>
<protein>
    <recommendedName>
        <fullName evidence="6">Pyrophosphate--fructose 6-phosphate 1-phosphotransferase</fullName>
        <ecNumber evidence="6">2.7.1.90</ecNumber>
    </recommendedName>
    <alternativeName>
        <fullName evidence="6">6-phosphofructokinase, pyrophosphate dependent</fullName>
    </alternativeName>
    <alternativeName>
        <fullName evidence="6">PPi-dependent phosphofructokinase</fullName>
        <shortName evidence="6">PPi-PFK</shortName>
    </alternativeName>
    <alternativeName>
        <fullName evidence="6">Pyrophosphate-dependent 6-phosphofructose-1-kinase</fullName>
    </alternativeName>
</protein>
<dbReference type="Gene3D" id="3.40.50.460">
    <property type="entry name" value="Phosphofructokinase domain"/>
    <property type="match status" value="1"/>
</dbReference>
<feature type="site" description="Important for catalytic activity; stabilizes the transition state when the phosphoryl donor is PPi" evidence="6">
    <location>
        <position position="135"/>
    </location>
</feature>
<comment type="caution">
    <text evidence="6">Lacks conserved residue(s) required for the propagation of feature annotation.</text>
</comment>
<dbReference type="InterPro" id="IPR000023">
    <property type="entry name" value="Phosphofructokinase_dom"/>
</dbReference>
<comment type="subcellular location">
    <subcellularLocation>
        <location evidence="6">Cytoplasm</location>
    </subcellularLocation>
</comment>